<reference evidence="2 3" key="1">
    <citation type="submission" date="2019-03" db="EMBL/GenBank/DDBJ databases">
        <title>Genomic Encyclopedia of Type Strains, Phase IV (KMG-IV): sequencing the most valuable type-strain genomes for metagenomic binning, comparative biology and taxonomic classification.</title>
        <authorList>
            <person name="Goeker M."/>
        </authorList>
    </citation>
    <scope>NUCLEOTIDE SEQUENCE [LARGE SCALE GENOMIC DNA]</scope>
    <source>
        <strain evidence="2 3">DSM 23344</strain>
    </source>
</reference>
<evidence type="ECO:0000259" key="1">
    <source>
        <dbReference type="Pfam" id="PF05099"/>
    </source>
</evidence>
<dbReference type="RefSeq" id="WP_117316427.1">
    <property type="nucleotide sequence ID" value="NZ_QQSW01000006.1"/>
</dbReference>
<sequence>MIKALSTLFEINTPDNDDASPEHRRHLAAAALLIETARADFTQDGVEEASMMAMLQSSLGLSDNEVGELLRLANEEVDAATSLYQFTRIVNDHFTPTQKTQLVGDMWRVAYADGNVDKYEEHLIRRVADLVYVAHEDYIRAKLSAANAAD</sequence>
<evidence type="ECO:0000313" key="2">
    <source>
        <dbReference type="EMBL" id="TCO78357.1"/>
    </source>
</evidence>
<dbReference type="CDD" id="cd07313">
    <property type="entry name" value="terB_like_2"/>
    <property type="match status" value="1"/>
</dbReference>
<evidence type="ECO:0000313" key="3">
    <source>
        <dbReference type="Proteomes" id="UP000294980"/>
    </source>
</evidence>
<dbReference type="InterPro" id="IPR007791">
    <property type="entry name" value="DjlA_N"/>
</dbReference>
<dbReference type="AlphaFoldDB" id="A0A4R2KZK1"/>
<gene>
    <name evidence="2" type="ORF">EV688_101173</name>
</gene>
<feature type="domain" description="Co-chaperone DjlA N-terminal" evidence="1">
    <location>
        <begin position="26"/>
        <end position="142"/>
    </location>
</feature>
<accession>A0A4R2KZK1</accession>
<protein>
    <submittedName>
        <fullName evidence="2">Putative tellurite resistance protein B-like protein</fullName>
    </submittedName>
</protein>
<dbReference type="Gene3D" id="1.10.3680.10">
    <property type="entry name" value="TerB-like"/>
    <property type="match status" value="1"/>
</dbReference>
<name>A0A4R2KZK1_9GAMM</name>
<dbReference type="EMBL" id="SLWX01000001">
    <property type="protein sequence ID" value="TCO78357.1"/>
    <property type="molecule type" value="Genomic_DNA"/>
</dbReference>
<proteinExistence type="predicted"/>
<dbReference type="SUPFAM" id="SSF158682">
    <property type="entry name" value="TerB-like"/>
    <property type="match status" value="1"/>
</dbReference>
<dbReference type="InterPro" id="IPR029024">
    <property type="entry name" value="TerB-like"/>
</dbReference>
<dbReference type="Pfam" id="PF05099">
    <property type="entry name" value="TerB"/>
    <property type="match status" value="1"/>
</dbReference>
<keyword evidence="3" id="KW-1185">Reference proteome</keyword>
<comment type="caution">
    <text evidence="2">The sequence shown here is derived from an EMBL/GenBank/DDBJ whole genome shotgun (WGS) entry which is preliminary data.</text>
</comment>
<organism evidence="2 3">
    <name type="scientific">Chromatocurvus halotolerans</name>
    <dbReference type="NCBI Taxonomy" id="1132028"/>
    <lineage>
        <taxon>Bacteria</taxon>
        <taxon>Pseudomonadati</taxon>
        <taxon>Pseudomonadota</taxon>
        <taxon>Gammaproteobacteria</taxon>
        <taxon>Cellvibrionales</taxon>
        <taxon>Halieaceae</taxon>
        <taxon>Chromatocurvus</taxon>
    </lineage>
</organism>
<dbReference type="Proteomes" id="UP000294980">
    <property type="component" value="Unassembled WGS sequence"/>
</dbReference>
<dbReference type="OrthoDB" id="5294347at2"/>